<comment type="catalytic activity">
    <reaction evidence="8">
        <text>a purine 2'-deoxy-D-ribonucleoside + phosphate = a purine nucleobase + 2-deoxy-alpha-D-ribose 1-phosphate</text>
        <dbReference type="Rhea" id="RHEA:36431"/>
        <dbReference type="ChEBI" id="CHEBI:26386"/>
        <dbReference type="ChEBI" id="CHEBI:43474"/>
        <dbReference type="ChEBI" id="CHEBI:57259"/>
        <dbReference type="ChEBI" id="CHEBI:142361"/>
        <dbReference type="EC" id="2.4.2.1"/>
    </reaction>
</comment>
<dbReference type="InterPro" id="IPR011270">
    <property type="entry name" value="Pur_Nuc_Pase_Ino/Guo-sp"/>
</dbReference>
<feature type="binding site" evidence="10">
    <location>
        <begin position="83"/>
        <end position="85"/>
    </location>
    <ligand>
        <name>phosphate</name>
        <dbReference type="ChEBI" id="CHEBI:43474"/>
    </ligand>
</feature>
<evidence type="ECO:0000256" key="8">
    <source>
        <dbReference type="ARBA" id="ARBA00048556"/>
    </source>
</evidence>
<keyword evidence="6 9" id="KW-0328">Glycosyltransferase</keyword>
<comment type="pathway">
    <text evidence="2 9">Purine metabolism; purine nucleoside salvage.</text>
</comment>
<comment type="subunit">
    <text evidence="4">Homotrimer.</text>
</comment>
<evidence type="ECO:0000313" key="12">
    <source>
        <dbReference type="EMBL" id="KTD87082.1"/>
    </source>
</evidence>
<evidence type="ECO:0000313" key="13">
    <source>
        <dbReference type="Proteomes" id="UP000054709"/>
    </source>
</evidence>
<dbReference type="PANTHER" id="PTHR11904:SF9">
    <property type="entry name" value="PURINE NUCLEOSIDE PHOSPHORYLASE-RELATED"/>
    <property type="match status" value="1"/>
</dbReference>
<dbReference type="CDD" id="cd09009">
    <property type="entry name" value="PNP-EcPNPII_like"/>
    <property type="match status" value="1"/>
</dbReference>
<dbReference type="PANTHER" id="PTHR11904">
    <property type="entry name" value="METHYLTHIOADENOSINE/PURINE NUCLEOSIDE PHOSPHORYLASE"/>
    <property type="match status" value="1"/>
</dbReference>
<comment type="caution">
    <text evidence="12">The sequence shown here is derived from an EMBL/GenBank/DDBJ whole genome shotgun (WGS) entry which is preliminary data.</text>
</comment>
<proteinExistence type="inferred from homology"/>
<dbReference type="AlphaFoldDB" id="A0A0W1B0H8"/>
<reference evidence="12 13" key="1">
    <citation type="journal article" date="2015" name="Int. Biodeterior. Biodegradation">
        <title>Physiological and genetic screening methods for the isolation of methyl tert-butyl ether-degrading bacteria for bioremediation purposes.</title>
        <authorList>
            <person name="Guisado I.M."/>
            <person name="Purswani J."/>
            <person name="Gonzalez Lopez J."/>
            <person name="Pozo C."/>
        </authorList>
    </citation>
    <scope>NUCLEOTIDE SEQUENCE [LARGE SCALE GENOMIC DNA]</scope>
    <source>
        <strain evidence="12 13">SH7</strain>
    </source>
</reference>
<name>A0A0W1B0H8_9BACL</name>
<feature type="binding site" evidence="10">
    <location>
        <position position="115"/>
    </location>
    <ligand>
        <name>phosphate</name>
        <dbReference type="ChEBI" id="CHEBI:43474"/>
    </ligand>
</feature>
<dbReference type="EMBL" id="LCZJ02000018">
    <property type="protein sequence ID" value="KTD87082.1"/>
    <property type="molecule type" value="Genomic_DNA"/>
</dbReference>
<dbReference type="NCBIfam" id="TIGR01700">
    <property type="entry name" value="PNPH"/>
    <property type="match status" value="1"/>
</dbReference>
<feature type="domain" description="Nucleoside phosphorylase" evidence="11">
    <location>
        <begin position="25"/>
        <end position="271"/>
    </location>
</feature>
<dbReference type="GO" id="GO:0004731">
    <property type="term" value="F:purine-nucleoside phosphorylase activity"/>
    <property type="evidence" value="ECO:0007669"/>
    <property type="project" value="UniProtKB-EC"/>
</dbReference>
<dbReference type="Proteomes" id="UP000054709">
    <property type="component" value="Unassembled WGS sequence"/>
</dbReference>
<dbReference type="InterPro" id="IPR035994">
    <property type="entry name" value="Nucleoside_phosphorylase_sf"/>
</dbReference>
<organism evidence="12 13">
    <name type="scientific">Paenibacillus etheri</name>
    <dbReference type="NCBI Taxonomy" id="1306852"/>
    <lineage>
        <taxon>Bacteria</taxon>
        <taxon>Bacillati</taxon>
        <taxon>Bacillota</taxon>
        <taxon>Bacilli</taxon>
        <taxon>Bacillales</taxon>
        <taxon>Paenibacillaceae</taxon>
        <taxon>Paenibacillus</taxon>
    </lineage>
</organism>
<accession>A0A0W1B0H8</accession>
<evidence type="ECO:0000256" key="1">
    <source>
        <dbReference type="ARBA" id="ARBA00002678"/>
    </source>
</evidence>
<keyword evidence="13" id="KW-1185">Reference proteome</keyword>
<feature type="binding site" evidence="10">
    <location>
        <position position="32"/>
    </location>
    <ligand>
        <name>phosphate</name>
        <dbReference type="ChEBI" id="CHEBI:43474"/>
    </ligand>
</feature>
<dbReference type="NCBIfam" id="NF006054">
    <property type="entry name" value="PRK08202.1"/>
    <property type="match status" value="1"/>
</dbReference>
<dbReference type="PIRSF" id="PIRSF000477">
    <property type="entry name" value="PurNPase"/>
    <property type="match status" value="1"/>
</dbReference>
<dbReference type="FunFam" id="3.40.50.1580:FF:000010">
    <property type="entry name" value="Purine nucleoside phosphorylase"/>
    <property type="match status" value="1"/>
</dbReference>
<protein>
    <recommendedName>
        <fullName evidence="9">Purine nucleoside phosphorylase</fullName>
        <ecNumber evidence="9">2.4.2.1</ecNumber>
    </recommendedName>
    <alternativeName>
        <fullName evidence="9">Inosine-guanosine phosphorylase</fullName>
    </alternativeName>
</protein>
<dbReference type="NCBIfam" id="TIGR01697">
    <property type="entry name" value="PNPH-PUNA-XAPA"/>
    <property type="match status" value="1"/>
</dbReference>
<evidence type="ECO:0000256" key="3">
    <source>
        <dbReference type="ARBA" id="ARBA00006751"/>
    </source>
</evidence>
<dbReference type="InterPro" id="IPR011268">
    <property type="entry name" value="Purine_phosphorylase"/>
</dbReference>
<dbReference type="GO" id="GO:0005737">
    <property type="term" value="C:cytoplasm"/>
    <property type="evidence" value="ECO:0007669"/>
    <property type="project" value="TreeGrafter"/>
</dbReference>
<dbReference type="OrthoDB" id="1523230at2"/>
<evidence type="ECO:0000256" key="6">
    <source>
        <dbReference type="ARBA" id="ARBA00022676"/>
    </source>
</evidence>
<comment type="similarity">
    <text evidence="3 9">Belongs to the PNP/MTAP phosphorylase family.</text>
</comment>
<feature type="binding site" evidence="10">
    <location>
        <position position="214"/>
    </location>
    <ligand>
        <name>phosphate</name>
        <dbReference type="ChEBI" id="CHEBI:43474"/>
    </ligand>
</feature>
<feature type="binding site" evidence="10">
    <location>
        <position position="237"/>
    </location>
    <ligand>
        <name>a purine D-ribonucleoside</name>
        <dbReference type="ChEBI" id="CHEBI:142355"/>
    </ligand>
</feature>
<feature type="binding site" evidence="10">
    <location>
        <position position="195"/>
    </location>
    <ligand>
        <name>a purine D-ribonucleoside</name>
        <dbReference type="ChEBI" id="CHEBI:142355"/>
    </ligand>
</feature>
<evidence type="ECO:0000256" key="5">
    <source>
        <dbReference type="ARBA" id="ARBA00022553"/>
    </source>
</evidence>
<dbReference type="RefSeq" id="WP_060622629.1">
    <property type="nucleotide sequence ID" value="NZ_LCZJ02000018.1"/>
</dbReference>
<evidence type="ECO:0000256" key="4">
    <source>
        <dbReference type="ARBA" id="ARBA00011233"/>
    </source>
</evidence>
<evidence type="ECO:0000256" key="9">
    <source>
        <dbReference type="PIRNR" id="PIRNR000477"/>
    </source>
</evidence>
<evidence type="ECO:0000256" key="7">
    <source>
        <dbReference type="ARBA" id="ARBA00022679"/>
    </source>
</evidence>
<dbReference type="SUPFAM" id="SSF53167">
    <property type="entry name" value="Purine and uridine phosphorylases"/>
    <property type="match status" value="1"/>
</dbReference>
<evidence type="ECO:0000259" key="11">
    <source>
        <dbReference type="Pfam" id="PF01048"/>
    </source>
</evidence>
<dbReference type="Pfam" id="PF01048">
    <property type="entry name" value="PNP_UDP_1"/>
    <property type="match status" value="1"/>
</dbReference>
<feature type="binding site" evidence="10">
    <location>
        <position position="63"/>
    </location>
    <ligand>
        <name>phosphate</name>
        <dbReference type="ChEBI" id="CHEBI:43474"/>
    </ligand>
</feature>
<keyword evidence="5" id="KW-0597">Phosphoprotein</keyword>
<dbReference type="GO" id="GO:0009116">
    <property type="term" value="P:nucleoside metabolic process"/>
    <property type="evidence" value="ECO:0007669"/>
    <property type="project" value="InterPro"/>
</dbReference>
<evidence type="ECO:0000256" key="2">
    <source>
        <dbReference type="ARBA" id="ARBA00005058"/>
    </source>
</evidence>
<keyword evidence="7 9" id="KW-0808">Transferase</keyword>
<dbReference type="Gene3D" id="3.40.50.1580">
    <property type="entry name" value="Nucleoside phosphorylase domain"/>
    <property type="match status" value="1"/>
</dbReference>
<dbReference type="EC" id="2.4.2.1" evidence="9"/>
<dbReference type="UniPathway" id="UPA00606"/>
<evidence type="ECO:0000256" key="10">
    <source>
        <dbReference type="PIRSR" id="PIRSR000477-2"/>
    </source>
</evidence>
<sequence>MSTLTQKEIQEAAIYIKDKCPVAPEIGLILGSGLGVLADLITDGVSIPYDEIPHFPMSTVEGHEGELLIGMIEGRRVVMMKGRFHMYEGYGPEVTAFPVRVMKELGIASLLVTNAAGGVNTDFKPGDLMLLTDHLNMTGRNPLIGPNDPALGVRFPDMSTAYSRRLIQVAKETAAQQNFEFKEGVYAGLLGPCYETPAEIVMLRTLGADAVGMSTVSETIVARHAGIEVLGISCITNMAAGILDQPLNHEEVMETAERVRERFLKLVLGFIPQM</sequence>
<gene>
    <name evidence="12" type="ORF">UQ64_09555</name>
</gene>
<comment type="function">
    <text evidence="1">The purine nucleoside phosphorylases catalyze the phosphorolytic breakdown of the N-glycosidic bond in the beta-(deoxy)ribonucleoside molecules, with the formation of the corresponding free purine bases and pentose-1-phosphate. Cleaves guanosine, inosine, 2'-deoxyguanosine and 2'-deoxyinosine.</text>
</comment>
<dbReference type="InterPro" id="IPR000845">
    <property type="entry name" value="Nucleoside_phosphorylase_d"/>
</dbReference>